<keyword evidence="1 3" id="KW-0853">WD repeat</keyword>
<dbReference type="PROSITE" id="PS50082">
    <property type="entry name" value="WD_REPEATS_2"/>
    <property type="match status" value="1"/>
</dbReference>
<dbReference type="PANTHER" id="PTHR19848">
    <property type="entry name" value="WD40 REPEAT PROTEIN"/>
    <property type="match status" value="1"/>
</dbReference>
<evidence type="ECO:0000256" key="1">
    <source>
        <dbReference type="ARBA" id="ARBA00022574"/>
    </source>
</evidence>
<dbReference type="InterPro" id="IPR036322">
    <property type="entry name" value="WD40_repeat_dom_sf"/>
</dbReference>
<dbReference type="SUPFAM" id="SSF50978">
    <property type="entry name" value="WD40 repeat-like"/>
    <property type="match status" value="1"/>
</dbReference>
<evidence type="ECO:0000313" key="4">
    <source>
        <dbReference type="EMBL" id="KAJ3178292.1"/>
    </source>
</evidence>
<dbReference type="PROSITE" id="PS00678">
    <property type="entry name" value="WD_REPEATS_1"/>
    <property type="match status" value="1"/>
</dbReference>
<dbReference type="Proteomes" id="UP001212152">
    <property type="component" value="Unassembled WGS sequence"/>
</dbReference>
<dbReference type="InterPro" id="IPR019775">
    <property type="entry name" value="WD40_repeat_CS"/>
</dbReference>
<protein>
    <recommendedName>
        <fullName evidence="6">WD40 repeat-like protein</fullName>
    </recommendedName>
</protein>
<name>A0AAD5TPL3_9FUNG</name>
<dbReference type="PANTHER" id="PTHR19848:SF8">
    <property type="entry name" value="F-BOX AND WD REPEAT DOMAIN CONTAINING 7"/>
    <property type="match status" value="1"/>
</dbReference>
<proteinExistence type="predicted"/>
<dbReference type="InterPro" id="IPR001680">
    <property type="entry name" value="WD40_rpt"/>
</dbReference>
<dbReference type="SMART" id="SM00320">
    <property type="entry name" value="WD40"/>
    <property type="match status" value="4"/>
</dbReference>
<evidence type="ECO:0008006" key="6">
    <source>
        <dbReference type="Google" id="ProtNLM"/>
    </source>
</evidence>
<dbReference type="PROSITE" id="PS50294">
    <property type="entry name" value="WD_REPEATS_REGION"/>
    <property type="match status" value="1"/>
</dbReference>
<gene>
    <name evidence="4" type="ORF">HDU87_003604</name>
</gene>
<reference evidence="4" key="1">
    <citation type="submission" date="2020-05" db="EMBL/GenBank/DDBJ databases">
        <title>Phylogenomic resolution of chytrid fungi.</title>
        <authorList>
            <person name="Stajich J.E."/>
            <person name="Amses K."/>
            <person name="Simmons R."/>
            <person name="Seto K."/>
            <person name="Myers J."/>
            <person name="Bonds A."/>
            <person name="Quandt C.A."/>
            <person name="Barry K."/>
            <person name="Liu P."/>
            <person name="Grigoriev I."/>
            <person name="Longcore J.E."/>
            <person name="James T.Y."/>
        </authorList>
    </citation>
    <scope>NUCLEOTIDE SEQUENCE</scope>
    <source>
        <strain evidence="4">JEL0379</strain>
    </source>
</reference>
<dbReference type="EMBL" id="JADGJQ010000027">
    <property type="protein sequence ID" value="KAJ3178292.1"/>
    <property type="molecule type" value="Genomic_DNA"/>
</dbReference>
<keyword evidence="2" id="KW-0677">Repeat</keyword>
<dbReference type="Pfam" id="PF00400">
    <property type="entry name" value="WD40"/>
    <property type="match status" value="2"/>
</dbReference>
<organism evidence="4 5">
    <name type="scientific">Geranomyces variabilis</name>
    <dbReference type="NCBI Taxonomy" id="109894"/>
    <lineage>
        <taxon>Eukaryota</taxon>
        <taxon>Fungi</taxon>
        <taxon>Fungi incertae sedis</taxon>
        <taxon>Chytridiomycota</taxon>
        <taxon>Chytridiomycota incertae sedis</taxon>
        <taxon>Chytridiomycetes</taxon>
        <taxon>Spizellomycetales</taxon>
        <taxon>Powellomycetaceae</taxon>
        <taxon>Geranomyces</taxon>
    </lineage>
</organism>
<evidence type="ECO:0000256" key="3">
    <source>
        <dbReference type="PROSITE-ProRule" id="PRU00221"/>
    </source>
</evidence>
<dbReference type="Gene3D" id="2.130.10.10">
    <property type="entry name" value="YVTN repeat-like/Quinoprotein amine dehydrogenase"/>
    <property type="match status" value="2"/>
</dbReference>
<feature type="repeat" description="WD" evidence="3">
    <location>
        <begin position="423"/>
        <end position="464"/>
    </location>
</feature>
<sequence length="466" mass="50612">MAAASSSDTRDLDLLAFSLIAQFLAQHNLSGTLDALHAEVPHVFSELNAHKAQANASTHRPLTAILEEHLLANFNASLAGLDLGKKRDPQDDGTLGLGAIKGCLPVADAVRVLEGVHFANILTSTIKTMPSSLFPDAADISMPAVSILITSSTDKTVRLSHADTGRTLCVLDHHKSAVLATDVYPADPAYILTAGMDGVHHIADVRTGLAVQSWMDHGKYVVRAAFSAWGRGEWFVTASYDRTVNFYRRTTSEDASPPVFEKAHSVLFRGAVESMCFLEPPRRAAAIEATQQLKDDAPLTVIIGCRDDNRLHYIELDPSRGYPSTTTNMNANGDDWISFTAADLCVSPTGKYVACYTDSKAGRIIIFAARADTQARNLWGVVADGFSRPRCCWDSSGRYLFATSDDRLVYVFDVASGQVVAKLGGHSEVVRCVAFDADSRRLLSCSFDKTVRIWDTAEGEDAELQR</sequence>
<dbReference type="InterPro" id="IPR015943">
    <property type="entry name" value="WD40/YVTN_repeat-like_dom_sf"/>
</dbReference>
<evidence type="ECO:0000313" key="5">
    <source>
        <dbReference type="Proteomes" id="UP001212152"/>
    </source>
</evidence>
<accession>A0AAD5TPL3</accession>
<comment type="caution">
    <text evidence="4">The sequence shown here is derived from an EMBL/GenBank/DDBJ whole genome shotgun (WGS) entry which is preliminary data.</text>
</comment>
<dbReference type="AlphaFoldDB" id="A0AAD5TPL3"/>
<keyword evidence="5" id="KW-1185">Reference proteome</keyword>
<evidence type="ECO:0000256" key="2">
    <source>
        <dbReference type="ARBA" id="ARBA00022737"/>
    </source>
</evidence>